<keyword evidence="4 5" id="KW-0472">Membrane</keyword>
<dbReference type="RefSeq" id="WP_135435760.1">
    <property type="nucleotide sequence ID" value="NZ_SRLA01000004.1"/>
</dbReference>
<feature type="transmembrane region" description="Helical" evidence="5">
    <location>
        <begin position="73"/>
        <end position="91"/>
    </location>
</feature>
<evidence type="ECO:0000313" key="6">
    <source>
        <dbReference type="EMBL" id="TGE05446.1"/>
    </source>
</evidence>
<evidence type="ECO:0000256" key="3">
    <source>
        <dbReference type="ARBA" id="ARBA00022989"/>
    </source>
</evidence>
<evidence type="ECO:0000256" key="4">
    <source>
        <dbReference type="ARBA" id="ARBA00023136"/>
    </source>
</evidence>
<proteinExistence type="predicted"/>
<sequence length="135" mass="14379">MKKTKLLYWLATGLLIVLMAMSGIMNSMSTPESVAAFEHLGYPAYLLPFLGVAKLLGCVALVVPGFPKLREWAYAGFVFDLAGAMYSSIAVGDPASTWLPIGVGFLLIAASYRLNQRLTAPKAYPDVAPGLAPAL</sequence>
<reference evidence="6 7" key="1">
    <citation type="submission" date="2019-04" db="EMBL/GenBank/DDBJ databases">
        <authorList>
            <person name="Feng G."/>
            <person name="Zhang J."/>
            <person name="Zhu H."/>
        </authorList>
    </citation>
    <scope>NUCLEOTIDE SEQUENCE [LARGE SCALE GENOMIC DNA]</scope>
    <source>
        <strain evidence="6 7">92R-1</strain>
    </source>
</reference>
<name>A0A4Z0P4Y3_9BACT</name>
<gene>
    <name evidence="6" type="ORF">EU556_19270</name>
</gene>
<organism evidence="6 7">
    <name type="scientific">Hymenobacter fodinae</name>
    <dbReference type="NCBI Taxonomy" id="2510796"/>
    <lineage>
        <taxon>Bacteria</taxon>
        <taxon>Pseudomonadati</taxon>
        <taxon>Bacteroidota</taxon>
        <taxon>Cytophagia</taxon>
        <taxon>Cytophagales</taxon>
        <taxon>Hymenobacteraceae</taxon>
        <taxon>Hymenobacter</taxon>
    </lineage>
</organism>
<dbReference type="GO" id="GO:0016020">
    <property type="term" value="C:membrane"/>
    <property type="evidence" value="ECO:0007669"/>
    <property type="project" value="UniProtKB-SubCell"/>
</dbReference>
<keyword evidence="2 5" id="KW-0812">Transmembrane</keyword>
<evidence type="ECO:0000256" key="1">
    <source>
        <dbReference type="ARBA" id="ARBA00004141"/>
    </source>
</evidence>
<comment type="subcellular location">
    <subcellularLocation>
        <location evidence="1">Membrane</location>
        <topology evidence="1">Multi-pass membrane protein</topology>
    </subcellularLocation>
</comment>
<accession>A0A4Z0P4Y3</accession>
<feature type="transmembrane region" description="Helical" evidence="5">
    <location>
        <begin position="46"/>
        <end position="66"/>
    </location>
</feature>
<dbReference type="Pfam" id="PF13564">
    <property type="entry name" value="DoxX_2"/>
    <property type="match status" value="1"/>
</dbReference>
<protein>
    <submittedName>
        <fullName evidence="6">DoxX family protein</fullName>
    </submittedName>
</protein>
<dbReference type="InterPro" id="IPR016944">
    <property type="entry name" value="UCP030066"/>
</dbReference>
<dbReference type="OrthoDB" id="7960583at2"/>
<dbReference type="EMBL" id="SRLA01000004">
    <property type="protein sequence ID" value="TGE05446.1"/>
    <property type="molecule type" value="Genomic_DNA"/>
</dbReference>
<dbReference type="Proteomes" id="UP000298337">
    <property type="component" value="Unassembled WGS sequence"/>
</dbReference>
<dbReference type="PIRSF" id="PIRSF030066">
    <property type="entry name" value="UCP030066"/>
    <property type="match status" value="1"/>
</dbReference>
<keyword evidence="7" id="KW-1185">Reference proteome</keyword>
<feature type="transmembrane region" description="Helical" evidence="5">
    <location>
        <begin position="97"/>
        <end position="114"/>
    </location>
</feature>
<evidence type="ECO:0000256" key="5">
    <source>
        <dbReference type="SAM" id="Phobius"/>
    </source>
</evidence>
<dbReference type="AlphaFoldDB" id="A0A4Z0P4Y3"/>
<evidence type="ECO:0000313" key="7">
    <source>
        <dbReference type="Proteomes" id="UP000298337"/>
    </source>
</evidence>
<dbReference type="InterPro" id="IPR032808">
    <property type="entry name" value="DoxX"/>
</dbReference>
<evidence type="ECO:0000256" key="2">
    <source>
        <dbReference type="ARBA" id="ARBA00022692"/>
    </source>
</evidence>
<comment type="caution">
    <text evidence="6">The sequence shown here is derived from an EMBL/GenBank/DDBJ whole genome shotgun (WGS) entry which is preliminary data.</text>
</comment>
<keyword evidence="3 5" id="KW-1133">Transmembrane helix</keyword>